<dbReference type="PROSITE" id="PS50110">
    <property type="entry name" value="RESPONSE_REGULATORY"/>
    <property type="match status" value="1"/>
</dbReference>
<dbReference type="Gene3D" id="1.10.287.130">
    <property type="match status" value="1"/>
</dbReference>
<keyword evidence="11" id="KW-1185">Reference proteome</keyword>
<gene>
    <name evidence="10" type="ORF">PRZ48_003277</name>
</gene>
<dbReference type="InterPro" id="IPR011006">
    <property type="entry name" value="CheY-like_superfamily"/>
</dbReference>
<feature type="region of interest" description="Disordered" evidence="7">
    <location>
        <begin position="339"/>
        <end position="375"/>
    </location>
</feature>
<feature type="compositionally biased region" description="Low complexity" evidence="7">
    <location>
        <begin position="964"/>
        <end position="983"/>
    </location>
</feature>
<feature type="region of interest" description="Disordered" evidence="7">
    <location>
        <begin position="175"/>
        <end position="231"/>
    </location>
</feature>
<accession>A0ABR0EUK9</accession>
<evidence type="ECO:0000256" key="5">
    <source>
        <dbReference type="ARBA" id="ARBA00022777"/>
    </source>
</evidence>
<comment type="catalytic activity">
    <reaction evidence="1">
        <text>ATP + protein L-histidine = ADP + protein N-phospho-L-histidine.</text>
        <dbReference type="EC" id="2.7.13.3"/>
    </reaction>
</comment>
<dbReference type="SMART" id="SM00388">
    <property type="entry name" value="HisKA"/>
    <property type="match status" value="1"/>
</dbReference>
<evidence type="ECO:0000256" key="7">
    <source>
        <dbReference type="SAM" id="MobiDB-lite"/>
    </source>
</evidence>
<dbReference type="SMART" id="SM00448">
    <property type="entry name" value="REC"/>
    <property type="match status" value="1"/>
</dbReference>
<dbReference type="InterPro" id="IPR036097">
    <property type="entry name" value="HisK_dim/P_sf"/>
</dbReference>
<name>A0ABR0EUK9_ZASCE</name>
<feature type="domain" description="Histidine kinase" evidence="8">
    <location>
        <begin position="541"/>
        <end position="836"/>
    </location>
</feature>
<dbReference type="InterPro" id="IPR005467">
    <property type="entry name" value="His_kinase_dom"/>
</dbReference>
<feature type="region of interest" description="Disordered" evidence="7">
    <location>
        <begin position="964"/>
        <end position="1109"/>
    </location>
</feature>
<dbReference type="CDD" id="cd00082">
    <property type="entry name" value="HisKA"/>
    <property type="match status" value="1"/>
</dbReference>
<dbReference type="SUPFAM" id="SSF52172">
    <property type="entry name" value="CheY-like"/>
    <property type="match status" value="1"/>
</dbReference>
<feature type="domain" description="Response regulatory" evidence="9">
    <location>
        <begin position="1119"/>
        <end position="1277"/>
    </location>
</feature>
<feature type="region of interest" description="Disordered" evidence="7">
    <location>
        <begin position="1193"/>
        <end position="1229"/>
    </location>
</feature>
<feature type="compositionally biased region" description="Low complexity" evidence="7">
    <location>
        <begin position="249"/>
        <end position="265"/>
    </location>
</feature>
<dbReference type="SUPFAM" id="SSF55781">
    <property type="entry name" value="GAF domain-like"/>
    <property type="match status" value="1"/>
</dbReference>
<dbReference type="SUPFAM" id="SSF47384">
    <property type="entry name" value="Homodimeric domain of signal transducing histidine kinase"/>
    <property type="match status" value="1"/>
</dbReference>
<evidence type="ECO:0000256" key="1">
    <source>
        <dbReference type="ARBA" id="ARBA00000085"/>
    </source>
</evidence>
<organism evidence="10 11">
    <name type="scientific">Zasmidium cellare</name>
    <name type="common">Wine cellar mold</name>
    <name type="synonym">Racodium cellare</name>
    <dbReference type="NCBI Taxonomy" id="395010"/>
    <lineage>
        <taxon>Eukaryota</taxon>
        <taxon>Fungi</taxon>
        <taxon>Dikarya</taxon>
        <taxon>Ascomycota</taxon>
        <taxon>Pezizomycotina</taxon>
        <taxon>Dothideomycetes</taxon>
        <taxon>Dothideomycetidae</taxon>
        <taxon>Mycosphaerellales</taxon>
        <taxon>Mycosphaerellaceae</taxon>
        <taxon>Zasmidium</taxon>
    </lineage>
</organism>
<evidence type="ECO:0000256" key="2">
    <source>
        <dbReference type="ARBA" id="ARBA00012438"/>
    </source>
</evidence>
<dbReference type="Pfam" id="PF00072">
    <property type="entry name" value="Response_reg"/>
    <property type="match status" value="1"/>
</dbReference>
<dbReference type="SMART" id="SM00387">
    <property type="entry name" value="HATPase_c"/>
    <property type="match status" value="1"/>
</dbReference>
<dbReference type="Pfam" id="PF00512">
    <property type="entry name" value="HisKA"/>
    <property type="match status" value="1"/>
</dbReference>
<protein>
    <recommendedName>
        <fullName evidence="2">histidine kinase</fullName>
        <ecNumber evidence="2">2.7.13.3</ecNumber>
    </recommendedName>
</protein>
<dbReference type="InterPro" id="IPR004358">
    <property type="entry name" value="Sig_transdc_His_kin-like_C"/>
</dbReference>
<dbReference type="CDD" id="cd17546">
    <property type="entry name" value="REC_hyHK_CKI1_RcsC-like"/>
    <property type="match status" value="1"/>
</dbReference>
<feature type="region of interest" description="Disordered" evidence="7">
    <location>
        <begin position="245"/>
        <end position="302"/>
    </location>
</feature>
<evidence type="ECO:0000256" key="3">
    <source>
        <dbReference type="ARBA" id="ARBA00022553"/>
    </source>
</evidence>
<dbReference type="EC" id="2.7.13.3" evidence="2"/>
<dbReference type="InterPro" id="IPR029016">
    <property type="entry name" value="GAF-like_dom_sf"/>
</dbReference>
<reference evidence="10 11" key="1">
    <citation type="journal article" date="2023" name="G3 (Bethesda)">
        <title>A chromosome-level genome assembly of Zasmidium syzygii isolated from banana leaves.</title>
        <authorList>
            <person name="van Westerhoven A.C."/>
            <person name="Mehrabi R."/>
            <person name="Talebi R."/>
            <person name="Steentjes M.B.F."/>
            <person name="Corcolon B."/>
            <person name="Chong P.A."/>
            <person name="Kema G.H.J."/>
            <person name="Seidl M.F."/>
        </authorList>
    </citation>
    <scope>NUCLEOTIDE SEQUENCE [LARGE SCALE GENOMIC DNA]</scope>
    <source>
        <strain evidence="10 11">P124</strain>
    </source>
</reference>
<dbReference type="PANTHER" id="PTHR43047:SF72">
    <property type="entry name" value="OSMOSENSING HISTIDINE PROTEIN KINASE SLN1"/>
    <property type="match status" value="1"/>
</dbReference>
<proteinExistence type="predicted"/>
<feature type="compositionally biased region" description="Low complexity" evidence="7">
    <location>
        <begin position="1093"/>
        <end position="1106"/>
    </location>
</feature>
<feature type="compositionally biased region" description="Polar residues" evidence="7">
    <location>
        <begin position="1066"/>
        <end position="1077"/>
    </location>
</feature>
<evidence type="ECO:0000256" key="4">
    <source>
        <dbReference type="ARBA" id="ARBA00022679"/>
    </source>
</evidence>
<dbReference type="InterPro" id="IPR003661">
    <property type="entry name" value="HisK_dim/P_dom"/>
</dbReference>
<dbReference type="PROSITE" id="PS50109">
    <property type="entry name" value="HIS_KIN"/>
    <property type="match status" value="1"/>
</dbReference>
<dbReference type="InterPro" id="IPR003594">
    <property type="entry name" value="HATPase_dom"/>
</dbReference>
<evidence type="ECO:0000256" key="6">
    <source>
        <dbReference type="PROSITE-ProRule" id="PRU00169"/>
    </source>
</evidence>
<dbReference type="PRINTS" id="PR00344">
    <property type="entry name" value="BCTRLSENSOR"/>
</dbReference>
<dbReference type="InterPro" id="IPR001789">
    <property type="entry name" value="Sig_transdc_resp-reg_receiver"/>
</dbReference>
<keyword evidence="4" id="KW-0808">Transferase</keyword>
<dbReference type="Gene3D" id="3.30.565.10">
    <property type="entry name" value="Histidine kinase-like ATPase, C-terminal domain"/>
    <property type="match status" value="1"/>
</dbReference>
<dbReference type="PANTHER" id="PTHR43047">
    <property type="entry name" value="TWO-COMPONENT HISTIDINE PROTEIN KINASE"/>
    <property type="match status" value="1"/>
</dbReference>
<keyword evidence="5" id="KW-0418">Kinase</keyword>
<keyword evidence="3 6" id="KW-0597">Phosphoprotein</keyword>
<feature type="compositionally biased region" description="Polar residues" evidence="7">
    <location>
        <begin position="354"/>
        <end position="375"/>
    </location>
</feature>
<dbReference type="Pfam" id="PF02518">
    <property type="entry name" value="HATPase_c"/>
    <property type="match status" value="1"/>
</dbReference>
<dbReference type="Gene3D" id="3.30.450.40">
    <property type="match status" value="1"/>
</dbReference>
<comment type="caution">
    <text evidence="10">The sequence shown here is derived from an EMBL/GenBank/DDBJ whole genome shotgun (WGS) entry which is preliminary data.</text>
</comment>
<feature type="compositionally biased region" description="Basic and acidic residues" evidence="7">
    <location>
        <begin position="341"/>
        <end position="351"/>
    </location>
</feature>
<dbReference type="EMBL" id="JAXOVC010000002">
    <property type="protein sequence ID" value="KAK4505314.1"/>
    <property type="molecule type" value="Genomic_DNA"/>
</dbReference>
<dbReference type="InterPro" id="IPR036890">
    <property type="entry name" value="HATPase_C_sf"/>
</dbReference>
<sequence length="1298" mass="143175">MPILSNNGTYIEPDDVGEERARELALYYRPQTEARDEAVFLPYPDTVLQAHAQLAACRMDVQRAMIGLVDKDSSYFVAEATKTLDLQNTDLSEETEPEWVDGQEVPAHLEILDMAEDPQWKDSRFVCEDPHFRYYCGVPLRTENDINIGALFLLDDRPRESTNIARLKDFLNPGQSFRSRHLNPRRPSNSTNKSPDAKKPFARLQVDEPVTPALSRHTSHTGAISTKDQDHYNDVAQALDAKLRREALRTPGTRRTSLSSTSTVPRSHHDEEGRGRASRRSSSSEESAKASRNKNPTEADHQRVFDRAAYLLRQASDLRQPGGGGVVLFDTNAQASSIDPLLKRQETDYASKKGGQSSRSSDSNDAQHPSPNVNQTAYSGAMRERVVLAAASIQPPDNKAAPKNIGRADPTFKVTLAPPELARMCKKHPRGKLFNIPDNCGTSLFDWEGRPIGGRLSTKMYDLVLLHRQFPDAKQVIFVPIFHANLNRWTSCFVYSSSRYRVLSYDMDYLPILAFCTSIKAEIVRLATVFADKQKSDFIGSVSHELRSPLHGILASIEFLQDTECDAFQRSCVDTMDACAQTLLDTIAMVLDYNKLKTHQRRTSSGSGSRERDAQPGKMPTTTNIRSEPIFATDQDCDVALITEEVINGLAIAHMAKHKSHTGVGAASPEINPTLSSSGVRTKLKRVLNAIRPEVELILDINGPPDWAFQTQPGAIRRIVMNLFGNSLKYTKHGHITVSLRTTGSQHSDHDQSVKFSGEQRSMVRLTVTDTGQGMSPEYLRTKIFTPFAQEDSKAAGTGLGLSIVRSLVTMLKGEIDIKSIVNVGTMVAIYEPALEFDSFGQTQGAVSVHNALTQYLSKWYRFPVLKTWDFDLPAKILVVDEIHLPTLLAQRPDYLQTVSLQSIIVLCASPSRQAIMAKDIRSTQVEPICKPFGPFKLARAICRALERAANAPTMSEYIEMIKSPSSVSSSAPSSRPRGRISIDNDDVSSIDSRTRSPQPSPTRERRPRLPQKPALLSPTIKHSKEISAGSDGGFPFPSKHADSASATRAVGKSPLAQHDVKDARSASSMSAKSLQLVQKGANAPAVGGNARASDTASSTTGATSAWNVPSFPQKRKPVVLLVDDNQINLDLLQTYVTRKGYGAEIIRTAADGQEAVDAFNRYDPDIVFMDLSMPVMNGHEATRTIRQIEFDRRASSEQVPTLSSLQERPESVGPPTPFTPGAEDGGPKMKKPALVVALTGNSKGCDQTEAFDSGVDIYMTKPVSFKQVGKLLENWREETKEEAEEMEAMVAMEEKEE</sequence>
<dbReference type="Gene3D" id="3.40.50.2300">
    <property type="match status" value="1"/>
</dbReference>
<dbReference type="SUPFAM" id="SSF55874">
    <property type="entry name" value="ATPase domain of HSP90 chaperone/DNA topoisomerase II/histidine kinase"/>
    <property type="match status" value="1"/>
</dbReference>
<evidence type="ECO:0000313" key="11">
    <source>
        <dbReference type="Proteomes" id="UP001305779"/>
    </source>
</evidence>
<feature type="compositionally biased region" description="Polar residues" evidence="7">
    <location>
        <begin position="1197"/>
        <end position="1207"/>
    </location>
</feature>
<evidence type="ECO:0000259" key="9">
    <source>
        <dbReference type="PROSITE" id="PS50110"/>
    </source>
</evidence>
<feature type="modified residue" description="4-aspartylphosphate" evidence="6">
    <location>
        <position position="1171"/>
    </location>
</feature>
<dbReference type="Proteomes" id="UP001305779">
    <property type="component" value="Unassembled WGS sequence"/>
</dbReference>
<evidence type="ECO:0000313" key="10">
    <source>
        <dbReference type="EMBL" id="KAK4505314.1"/>
    </source>
</evidence>
<feature type="compositionally biased region" description="Basic and acidic residues" evidence="7">
    <location>
        <begin position="282"/>
        <end position="302"/>
    </location>
</feature>
<evidence type="ECO:0000259" key="8">
    <source>
        <dbReference type="PROSITE" id="PS50109"/>
    </source>
</evidence>
<feature type="region of interest" description="Disordered" evidence="7">
    <location>
        <begin position="599"/>
        <end position="626"/>
    </location>
</feature>